<dbReference type="InterPro" id="IPR007342">
    <property type="entry name" value="PsuG"/>
</dbReference>
<feature type="transmembrane region" description="Helical" evidence="6">
    <location>
        <begin position="117"/>
        <end position="143"/>
    </location>
</feature>
<dbReference type="GeneID" id="85362198"/>
<evidence type="ECO:0000313" key="8">
    <source>
        <dbReference type="Proteomes" id="UP001175211"/>
    </source>
</evidence>
<evidence type="ECO:0000256" key="6">
    <source>
        <dbReference type="SAM" id="Phobius"/>
    </source>
</evidence>
<evidence type="ECO:0000256" key="3">
    <source>
        <dbReference type="ARBA" id="ARBA00023211"/>
    </source>
</evidence>
<dbReference type="GO" id="GO:0005737">
    <property type="term" value="C:cytoplasm"/>
    <property type="evidence" value="ECO:0007669"/>
    <property type="project" value="TreeGrafter"/>
</dbReference>
<dbReference type="InterPro" id="IPR022830">
    <property type="entry name" value="Indigdn_synthA-like"/>
</dbReference>
<dbReference type="EMBL" id="JAUEPS010000124">
    <property type="protein sequence ID" value="KAK0436642.1"/>
    <property type="molecule type" value="Genomic_DNA"/>
</dbReference>
<evidence type="ECO:0000256" key="5">
    <source>
        <dbReference type="ARBA" id="ARBA00023295"/>
    </source>
</evidence>
<protein>
    <submittedName>
        <fullName evidence="7">Uncharacterized protein</fullName>
    </submittedName>
</protein>
<dbReference type="GO" id="GO:0004730">
    <property type="term" value="F:pseudouridylate synthase activity"/>
    <property type="evidence" value="ECO:0007669"/>
    <property type="project" value="InterPro"/>
</dbReference>
<evidence type="ECO:0000313" key="7">
    <source>
        <dbReference type="EMBL" id="KAK0436642.1"/>
    </source>
</evidence>
<keyword evidence="4" id="KW-0456">Lyase</keyword>
<dbReference type="GO" id="GO:0016798">
    <property type="term" value="F:hydrolase activity, acting on glycosyl bonds"/>
    <property type="evidence" value="ECO:0007669"/>
    <property type="project" value="UniProtKB-KW"/>
</dbReference>
<dbReference type="SUPFAM" id="SSF110581">
    <property type="entry name" value="Indigoidine synthase A-like"/>
    <property type="match status" value="1"/>
</dbReference>
<keyword evidence="6" id="KW-0812">Transmembrane</keyword>
<proteinExistence type="predicted"/>
<dbReference type="PANTHER" id="PTHR42909:SF1">
    <property type="entry name" value="CARBOHYDRATE KINASE PFKB DOMAIN-CONTAINING PROTEIN"/>
    <property type="match status" value="1"/>
</dbReference>
<gene>
    <name evidence="7" type="ORF">EV420DRAFT_1652467</name>
</gene>
<evidence type="ECO:0000256" key="2">
    <source>
        <dbReference type="ARBA" id="ARBA00022801"/>
    </source>
</evidence>
<keyword evidence="6" id="KW-1133">Transmembrane helix</keyword>
<evidence type="ECO:0000256" key="1">
    <source>
        <dbReference type="ARBA" id="ARBA00022723"/>
    </source>
</evidence>
<dbReference type="Gene3D" id="3.40.1790.10">
    <property type="entry name" value="Indigoidine synthase domain"/>
    <property type="match status" value="1"/>
</dbReference>
<reference evidence="7" key="1">
    <citation type="submission" date="2023-06" db="EMBL/GenBank/DDBJ databases">
        <authorList>
            <consortium name="Lawrence Berkeley National Laboratory"/>
            <person name="Ahrendt S."/>
            <person name="Sahu N."/>
            <person name="Indic B."/>
            <person name="Wong-Bajracharya J."/>
            <person name="Merenyi Z."/>
            <person name="Ke H.-M."/>
            <person name="Monk M."/>
            <person name="Kocsube S."/>
            <person name="Drula E."/>
            <person name="Lipzen A."/>
            <person name="Balint B."/>
            <person name="Henrissat B."/>
            <person name="Andreopoulos B."/>
            <person name="Martin F.M."/>
            <person name="Harder C.B."/>
            <person name="Rigling D."/>
            <person name="Ford K.L."/>
            <person name="Foster G.D."/>
            <person name="Pangilinan J."/>
            <person name="Papanicolaou A."/>
            <person name="Barry K."/>
            <person name="LaButti K."/>
            <person name="Viragh M."/>
            <person name="Koriabine M."/>
            <person name="Yan M."/>
            <person name="Riley R."/>
            <person name="Champramary S."/>
            <person name="Plett K.L."/>
            <person name="Tsai I.J."/>
            <person name="Slot J."/>
            <person name="Sipos G."/>
            <person name="Plett J."/>
            <person name="Nagy L.G."/>
            <person name="Grigoriev I.V."/>
        </authorList>
    </citation>
    <scope>NUCLEOTIDE SEQUENCE</scope>
    <source>
        <strain evidence="7">CCBAS 213</strain>
    </source>
</reference>
<keyword evidence="3" id="KW-0464">Manganese</keyword>
<name>A0AA39J5Q3_ARMTA</name>
<evidence type="ECO:0000256" key="4">
    <source>
        <dbReference type="ARBA" id="ARBA00023239"/>
    </source>
</evidence>
<keyword evidence="1" id="KW-0479">Metal-binding</keyword>
<dbReference type="Proteomes" id="UP001175211">
    <property type="component" value="Unassembled WGS sequence"/>
</dbReference>
<organism evidence="7 8">
    <name type="scientific">Armillaria tabescens</name>
    <name type="common">Ringless honey mushroom</name>
    <name type="synonym">Agaricus tabescens</name>
    <dbReference type="NCBI Taxonomy" id="1929756"/>
    <lineage>
        <taxon>Eukaryota</taxon>
        <taxon>Fungi</taxon>
        <taxon>Dikarya</taxon>
        <taxon>Basidiomycota</taxon>
        <taxon>Agaricomycotina</taxon>
        <taxon>Agaricomycetes</taxon>
        <taxon>Agaricomycetidae</taxon>
        <taxon>Agaricales</taxon>
        <taxon>Marasmiineae</taxon>
        <taxon>Physalacriaceae</taxon>
        <taxon>Desarmillaria</taxon>
    </lineage>
</organism>
<keyword evidence="2" id="KW-0378">Hydrolase</keyword>
<dbReference type="Pfam" id="PF04227">
    <property type="entry name" value="Indigoidine_A"/>
    <property type="match status" value="1"/>
</dbReference>
<keyword evidence="6" id="KW-0472">Membrane</keyword>
<comment type="caution">
    <text evidence="7">The sequence shown here is derived from an EMBL/GenBank/DDBJ whole genome shotgun (WGS) entry which is preliminary data.</text>
</comment>
<keyword evidence="5" id="KW-0326">Glycosidase</keyword>
<accession>A0AA39J5Q3</accession>
<dbReference type="GO" id="GO:0046872">
    <property type="term" value="F:metal ion binding"/>
    <property type="evidence" value="ECO:0007669"/>
    <property type="project" value="UniProtKB-KW"/>
</dbReference>
<keyword evidence="8" id="KW-1185">Reference proteome</keyword>
<sequence>MTRTILTHAHLARRLTYSTAPHYHHTTPLDIYPEVQEALSTHKLIVALETTLITHGFPYPINYTLVLDLEDIVGLERDEVERLVDREGNPRVVKVLRRDVVPVIGVKMDGGMTCSAMLIFAALAGIKVFAMGGVDAVATAAYLRV</sequence>
<dbReference type="RefSeq" id="XP_060322320.1">
    <property type="nucleotide sequence ID" value="XM_060478650.1"/>
</dbReference>
<dbReference type="PANTHER" id="PTHR42909">
    <property type="entry name" value="ZGC:136858"/>
    <property type="match status" value="1"/>
</dbReference>
<dbReference type="AlphaFoldDB" id="A0AA39J5Q3"/>